<protein>
    <recommendedName>
        <fullName evidence="4">Transketolase N-terminal domain-containing protein</fullName>
    </recommendedName>
</protein>
<dbReference type="InterPro" id="IPR005474">
    <property type="entry name" value="Transketolase_N"/>
</dbReference>
<evidence type="ECO:0000259" key="4">
    <source>
        <dbReference type="Pfam" id="PF00456"/>
    </source>
</evidence>
<sequence>MRHDPKNPNWVERDRFILSKGHAVPALYAVLAEAGYFPVSQLSSFRELHSVLQGHPYSKTPGVEASTGSLGQGLSVGSGMILGARLDGKDYYVYVLIGDGEANEGAIWEASLFCSSYKLNNLIVIMDRNHFSATGPMKGRVDIDPVADKWRAFNWDVLRVNGHSVRELILAIKKTKKGKKQPSIIIAQTVKGKGISFMENRAEWHNNKLSEEQYKSALSELGSVQE</sequence>
<evidence type="ECO:0000313" key="5">
    <source>
        <dbReference type="EMBL" id="GAG66038.1"/>
    </source>
</evidence>
<gene>
    <name evidence="5" type="ORF">S01H4_20633</name>
</gene>
<dbReference type="CDD" id="cd02012">
    <property type="entry name" value="TPP_TK"/>
    <property type="match status" value="1"/>
</dbReference>
<dbReference type="AlphaFoldDB" id="X1A003"/>
<feature type="domain" description="Transketolase N-terminal" evidence="4">
    <location>
        <begin position="2"/>
        <end position="222"/>
    </location>
</feature>
<accession>X1A003</accession>
<keyword evidence="3" id="KW-0786">Thiamine pyrophosphate</keyword>
<organism evidence="5">
    <name type="scientific">marine sediment metagenome</name>
    <dbReference type="NCBI Taxonomy" id="412755"/>
    <lineage>
        <taxon>unclassified sequences</taxon>
        <taxon>metagenomes</taxon>
        <taxon>ecological metagenomes</taxon>
    </lineage>
</organism>
<dbReference type="PANTHER" id="PTHR47514:SF1">
    <property type="entry name" value="TRANSKETOLASE N-TERMINAL SECTION-RELATED"/>
    <property type="match status" value="1"/>
</dbReference>
<dbReference type="Gene3D" id="3.40.50.970">
    <property type="match status" value="1"/>
</dbReference>
<comment type="similarity">
    <text evidence="2">Belongs to the transketolase family.</text>
</comment>
<name>X1A003_9ZZZZ</name>
<dbReference type="SUPFAM" id="SSF52518">
    <property type="entry name" value="Thiamin diphosphate-binding fold (THDP-binding)"/>
    <property type="match status" value="1"/>
</dbReference>
<dbReference type="EMBL" id="BART01009291">
    <property type="protein sequence ID" value="GAG66038.1"/>
    <property type="molecule type" value="Genomic_DNA"/>
</dbReference>
<evidence type="ECO:0000256" key="3">
    <source>
        <dbReference type="ARBA" id="ARBA00023052"/>
    </source>
</evidence>
<reference evidence="5" key="1">
    <citation type="journal article" date="2014" name="Front. Microbiol.">
        <title>High frequency of phylogenetically diverse reductive dehalogenase-homologous genes in deep subseafloor sedimentary metagenomes.</title>
        <authorList>
            <person name="Kawai M."/>
            <person name="Futagami T."/>
            <person name="Toyoda A."/>
            <person name="Takaki Y."/>
            <person name="Nishi S."/>
            <person name="Hori S."/>
            <person name="Arai W."/>
            <person name="Tsubouchi T."/>
            <person name="Morono Y."/>
            <person name="Uchiyama I."/>
            <person name="Ito T."/>
            <person name="Fujiyama A."/>
            <person name="Inagaki F."/>
            <person name="Takami H."/>
        </authorList>
    </citation>
    <scope>NUCLEOTIDE SEQUENCE</scope>
    <source>
        <strain evidence="5">Expedition CK06-06</strain>
    </source>
</reference>
<comment type="cofactor">
    <cofactor evidence="1">
        <name>thiamine diphosphate</name>
        <dbReference type="ChEBI" id="CHEBI:58937"/>
    </cofactor>
</comment>
<dbReference type="Pfam" id="PF00456">
    <property type="entry name" value="Transketolase_N"/>
    <property type="match status" value="1"/>
</dbReference>
<dbReference type="PANTHER" id="PTHR47514">
    <property type="entry name" value="TRANSKETOLASE N-TERMINAL SECTION-RELATED"/>
    <property type="match status" value="1"/>
</dbReference>
<evidence type="ECO:0000256" key="1">
    <source>
        <dbReference type="ARBA" id="ARBA00001964"/>
    </source>
</evidence>
<dbReference type="InterPro" id="IPR029061">
    <property type="entry name" value="THDP-binding"/>
</dbReference>
<evidence type="ECO:0000256" key="2">
    <source>
        <dbReference type="ARBA" id="ARBA00007131"/>
    </source>
</evidence>
<comment type="caution">
    <text evidence="5">The sequence shown here is derived from an EMBL/GenBank/DDBJ whole genome shotgun (WGS) entry which is preliminary data.</text>
</comment>
<proteinExistence type="inferred from homology"/>